<dbReference type="Proteomes" id="UP000271797">
    <property type="component" value="Chromosome"/>
</dbReference>
<reference evidence="1 2" key="1">
    <citation type="submission" date="2018-12" db="EMBL/GenBank/DDBJ databases">
        <authorList>
            <consortium name="Pathogen Informatics"/>
        </authorList>
    </citation>
    <scope>NUCLEOTIDE SEQUENCE [LARGE SCALE GENOMIC DNA]</scope>
    <source>
        <strain evidence="1 2">NCTC9044</strain>
    </source>
</reference>
<evidence type="ECO:0000313" key="1">
    <source>
        <dbReference type="EMBL" id="VED06720.1"/>
    </source>
</evidence>
<accession>A0A447X2G5</accession>
<evidence type="ECO:0000313" key="2">
    <source>
        <dbReference type="Proteomes" id="UP000271797"/>
    </source>
</evidence>
<gene>
    <name evidence="1" type="primary">pinH</name>
    <name evidence="1" type="ORF">NCTC9044_00425</name>
</gene>
<dbReference type="EMBL" id="LR134238">
    <property type="protein sequence ID" value="VED06720.1"/>
    <property type="molecule type" value="Genomic_DNA"/>
</dbReference>
<dbReference type="AlphaFoldDB" id="A0A447X2G5"/>
<protein>
    <submittedName>
        <fullName evidence="1">Invertase, truncated protein</fullName>
    </submittedName>
</protein>
<name>A0A447X2G5_ECOLX</name>
<proteinExistence type="predicted"/>
<sequence length="137" mass="15958">MRHLAVLLEELCERGINFRALTLPIFAQHEGTKAVKVKQSAISMLLCDFYVSRRYSSERLCKSFFFRRLHVERKEYAVFPEKIDFFIQSSLQQQCLKKMPHSYAEYHHFIMMSLMSGEHNTLALSLQDESPGLVPVG</sequence>
<organism evidence="1 2">
    <name type="scientific">Escherichia coli</name>
    <dbReference type="NCBI Taxonomy" id="562"/>
    <lineage>
        <taxon>Bacteria</taxon>
        <taxon>Pseudomonadati</taxon>
        <taxon>Pseudomonadota</taxon>
        <taxon>Gammaproteobacteria</taxon>
        <taxon>Enterobacterales</taxon>
        <taxon>Enterobacteriaceae</taxon>
        <taxon>Escherichia</taxon>
    </lineage>
</organism>